<feature type="domain" description="GCN5-related N-acetyltransferase Rv2170-like" evidence="1">
    <location>
        <begin position="165"/>
        <end position="239"/>
    </location>
</feature>
<dbReference type="InterPro" id="IPR013653">
    <property type="entry name" value="GCN5-like_dom"/>
</dbReference>
<evidence type="ECO:0000313" key="3">
    <source>
        <dbReference type="Proteomes" id="UP000432715"/>
    </source>
</evidence>
<keyword evidence="3" id="KW-1185">Reference proteome</keyword>
<dbReference type="EMBL" id="WBZC01000057">
    <property type="protein sequence ID" value="KAB3531307.1"/>
    <property type="molecule type" value="Genomic_DNA"/>
</dbReference>
<evidence type="ECO:0000313" key="2">
    <source>
        <dbReference type="EMBL" id="KAB3531307.1"/>
    </source>
</evidence>
<dbReference type="Proteomes" id="UP000432715">
    <property type="component" value="Unassembled WGS sequence"/>
</dbReference>
<dbReference type="InterPro" id="IPR053225">
    <property type="entry name" value="Acyl-CoA_N-acyltransferase"/>
</dbReference>
<protein>
    <recommendedName>
        <fullName evidence="1">GCN5-related N-acetyltransferase Rv2170-like domain-containing protein</fullName>
    </recommendedName>
</protein>
<dbReference type="PANTHER" id="PTHR20958:SF6">
    <property type="entry name" value="GLYCINE N-ACYLTRANSFERASE-LIKE PROTEIN"/>
    <property type="match status" value="1"/>
</dbReference>
<dbReference type="RefSeq" id="WP_151862025.1">
    <property type="nucleotide sequence ID" value="NZ_WBZC01000057.1"/>
</dbReference>
<dbReference type="InterPro" id="IPR016181">
    <property type="entry name" value="Acyl_CoA_acyltransferase"/>
</dbReference>
<dbReference type="AlphaFoldDB" id="A0A6I0F845"/>
<dbReference type="PANTHER" id="PTHR20958">
    <property type="entry name" value="GLYCINE N-ACYLTRANSFERASE-LIKE PROTEIN"/>
    <property type="match status" value="1"/>
</dbReference>
<dbReference type="Pfam" id="PF08445">
    <property type="entry name" value="FR47"/>
    <property type="match status" value="1"/>
</dbReference>
<name>A0A6I0F845_9FIRM</name>
<dbReference type="OrthoDB" id="1879183at2"/>
<evidence type="ECO:0000259" key="1">
    <source>
        <dbReference type="Pfam" id="PF08445"/>
    </source>
</evidence>
<sequence>MLLRINNKQLVMEFLSRNMPITLNIIGIINNLPEVEVYVDNLQKPNGVLVKRNYFHYIYTEDNNFIDKLDGFFTDGYYGFSGVEAGIADKIKTKLTADWENPCTLYWLKDNKVNIDLIKNTPQNVLIKDVEVIDQLYEYRHKGSLEAIKRNIIERPSSAIYVEDEIVCWCLVHEDNSMGIMYTKEKHRKKGYGIDVALDLTNKIIEAGKIPYLQIVNGNNKSRGLATKCGFEECGKVSWFGIVVGTPT</sequence>
<gene>
    <name evidence="2" type="ORF">F8154_12855</name>
</gene>
<reference evidence="2 3" key="1">
    <citation type="submission" date="2019-10" db="EMBL/GenBank/DDBJ databases">
        <title>Alkaliphilus serpentinus sp. nov. and Alkaliphilus pronyensis sp. nov., two novel anaerobic alkaliphilic species isolated from the serpentinized-hosted hydrothermal field of the Prony Bay (New Caledonia).</title>
        <authorList>
            <person name="Postec A."/>
        </authorList>
    </citation>
    <scope>NUCLEOTIDE SEQUENCE [LARGE SCALE GENOMIC DNA]</scope>
    <source>
        <strain evidence="2 3">LacV</strain>
    </source>
</reference>
<comment type="caution">
    <text evidence="2">The sequence shown here is derived from an EMBL/GenBank/DDBJ whole genome shotgun (WGS) entry which is preliminary data.</text>
</comment>
<dbReference type="Gene3D" id="3.40.630.30">
    <property type="match status" value="1"/>
</dbReference>
<accession>A0A6I0F845</accession>
<dbReference type="GO" id="GO:0016747">
    <property type="term" value="F:acyltransferase activity, transferring groups other than amino-acyl groups"/>
    <property type="evidence" value="ECO:0007669"/>
    <property type="project" value="InterPro"/>
</dbReference>
<organism evidence="2 3">
    <name type="scientific">Alkaliphilus pronyensis</name>
    <dbReference type="NCBI Taxonomy" id="1482732"/>
    <lineage>
        <taxon>Bacteria</taxon>
        <taxon>Bacillati</taxon>
        <taxon>Bacillota</taxon>
        <taxon>Clostridia</taxon>
        <taxon>Peptostreptococcales</taxon>
        <taxon>Natronincolaceae</taxon>
        <taxon>Alkaliphilus</taxon>
    </lineage>
</organism>
<proteinExistence type="predicted"/>
<dbReference type="SUPFAM" id="SSF55729">
    <property type="entry name" value="Acyl-CoA N-acyltransferases (Nat)"/>
    <property type="match status" value="1"/>
</dbReference>